<protein>
    <submittedName>
        <fullName evidence="1">Uncharacterized protein</fullName>
    </submittedName>
</protein>
<name>A0A382GI05_9ZZZZ</name>
<reference evidence="1" key="1">
    <citation type="submission" date="2018-05" db="EMBL/GenBank/DDBJ databases">
        <authorList>
            <person name="Lanie J.A."/>
            <person name="Ng W.-L."/>
            <person name="Kazmierczak K.M."/>
            <person name="Andrzejewski T.M."/>
            <person name="Davidsen T.M."/>
            <person name="Wayne K.J."/>
            <person name="Tettelin H."/>
            <person name="Glass J.I."/>
            <person name="Rusch D."/>
            <person name="Podicherti R."/>
            <person name="Tsui H.-C.T."/>
            <person name="Winkler M.E."/>
        </authorList>
    </citation>
    <scope>NUCLEOTIDE SEQUENCE</scope>
</reference>
<dbReference type="InterPro" id="IPR037171">
    <property type="entry name" value="NagB/RpiA_transferase-like"/>
</dbReference>
<dbReference type="SUPFAM" id="SSF100950">
    <property type="entry name" value="NagB/RpiA/CoA transferase-like"/>
    <property type="match status" value="1"/>
</dbReference>
<dbReference type="EMBL" id="UINC01055521">
    <property type="protein sequence ID" value="SVB74502.1"/>
    <property type="molecule type" value="Genomic_DNA"/>
</dbReference>
<accession>A0A382GI05</accession>
<gene>
    <name evidence="1" type="ORF">METZ01_LOCUS227356</name>
</gene>
<dbReference type="Gene3D" id="3.40.1080.10">
    <property type="entry name" value="Glutaconate Coenzyme A-transferase"/>
    <property type="match status" value="1"/>
</dbReference>
<dbReference type="AlphaFoldDB" id="A0A382GI05"/>
<sequence length="123" mass="12977">MLASQLSVDDLAAQISDGAKLALPPDYSYCSLSATRALIKRRAKALHLVGVPSMGFQADMLIGADCVKTVETAAVTLSEYGLAPRFTEAVKKASIRMMDATCPAIHAALQASEKGIPFIPLRG</sequence>
<organism evidence="1">
    <name type="scientific">marine metagenome</name>
    <dbReference type="NCBI Taxonomy" id="408172"/>
    <lineage>
        <taxon>unclassified sequences</taxon>
        <taxon>metagenomes</taxon>
        <taxon>ecological metagenomes</taxon>
    </lineage>
</organism>
<feature type="non-terminal residue" evidence="1">
    <location>
        <position position="123"/>
    </location>
</feature>
<evidence type="ECO:0000313" key="1">
    <source>
        <dbReference type="EMBL" id="SVB74502.1"/>
    </source>
</evidence>
<proteinExistence type="predicted"/>